<dbReference type="PANTHER" id="PTHR34477:SF1">
    <property type="entry name" value="UPF0213 PROTEIN YHBQ"/>
    <property type="match status" value="1"/>
</dbReference>
<dbReference type="SUPFAM" id="SSF82771">
    <property type="entry name" value="GIY-YIG endonuclease"/>
    <property type="match status" value="1"/>
</dbReference>
<accession>A0ABP7NJI7</accession>
<dbReference type="RefSeq" id="WP_344802532.1">
    <property type="nucleotide sequence ID" value="NZ_BAABBO010000001.1"/>
</dbReference>
<dbReference type="EMBL" id="BAABBO010000001">
    <property type="protein sequence ID" value="GAA3947104.1"/>
    <property type="molecule type" value="Genomic_DNA"/>
</dbReference>
<comment type="similarity">
    <text evidence="1">Belongs to the UPF0213 family.</text>
</comment>
<dbReference type="Pfam" id="PF01541">
    <property type="entry name" value="GIY-YIG"/>
    <property type="match status" value="1"/>
</dbReference>
<dbReference type="Proteomes" id="UP001501337">
    <property type="component" value="Unassembled WGS sequence"/>
</dbReference>
<organism evidence="3 4">
    <name type="scientific">Allohahella marinimesophila</name>
    <dbReference type="NCBI Taxonomy" id="1054972"/>
    <lineage>
        <taxon>Bacteria</taxon>
        <taxon>Pseudomonadati</taxon>
        <taxon>Pseudomonadota</taxon>
        <taxon>Gammaproteobacteria</taxon>
        <taxon>Oceanospirillales</taxon>
        <taxon>Hahellaceae</taxon>
        <taxon>Allohahella</taxon>
    </lineage>
</organism>
<name>A0ABP7NJI7_9GAMM</name>
<dbReference type="InterPro" id="IPR000305">
    <property type="entry name" value="GIY-YIG_endonuc"/>
</dbReference>
<sequence>MTAAKASEAWYVYMLECADGSFYTGITTDWQRRELEHNESDKLGAKYTRARRPVRLVWLEPQPDRAAASKREYALKRWSRTRKLKMIEDSSRE</sequence>
<gene>
    <name evidence="3" type="ORF">GCM10022278_02850</name>
</gene>
<evidence type="ECO:0000313" key="3">
    <source>
        <dbReference type="EMBL" id="GAA3947104.1"/>
    </source>
</evidence>
<feature type="domain" description="GIY-YIG" evidence="2">
    <location>
        <begin position="8"/>
        <end position="85"/>
    </location>
</feature>
<keyword evidence="4" id="KW-1185">Reference proteome</keyword>
<proteinExistence type="inferred from homology"/>
<evidence type="ECO:0000256" key="1">
    <source>
        <dbReference type="ARBA" id="ARBA00007435"/>
    </source>
</evidence>
<dbReference type="PANTHER" id="PTHR34477">
    <property type="entry name" value="UPF0213 PROTEIN YHBQ"/>
    <property type="match status" value="1"/>
</dbReference>
<dbReference type="Gene3D" id="3.40.1440.10">
    <property type="entry name" value="GIY-YIG endonuclease"/>
    <property type="match status" value="1"/>
</dbReference>
<evidence type="ECO:0000259" key="2">
    <source>
        <dbReference type="PROSITE" id="PS50164"/>
    </source>
</evidence>
<comment type="caution">
    <text evidence="3">The sequence shown here is derived from an EMBL/GenBank/DDBJ whole genome shotgun (WGS) entry which is preliminary data.</text>
</comment>
<reference evidence="4" key="1">
    <citation type="journal article" date="2019" name="Int. J. Syst. Evol. Microbiol.">
        <title>The Global Catalogue of Microorganisms (GCM) 10K type strain sequencing project: providing services to taxonomists for standard genome sequencing and annotation.</title>
        <authorList>
            <consortium name="The Broad Institute Genomics Platform"/>
            <consortium name="The Broad Institute Genome Sequencing Center for Infectious Disease"/>
            <person name="Wu L."/>
            <person name="Ma J."/>
        </authorList>
    </citation>
    <scope>NUCLEOTIDE SEQUENCE [LARGE SCALE GENOMIC DNA]</scope>
    <source>
        <strain evidence="4">JCM 17555</strain>
    </source>
</reference>
<protein>
    <submittedName>
        <fullName evidence="3">GIY-YIG nuclease family protein</fullName>
    </submittedName>
</protein>
<dbReference type="InterPro" id="IPR050190">
    <property type="entry name" value="UPF0213_domain"/>
</dbReference>
<evidence type="ECO:0000313" key="4">
    <source>
        <dbReference type="Proteomes" id="UP001501337"/>
    </source>
</evidence>
<dbReference type="CDD" id="cd10456">
    <property type="entry name" value="GIY-YIG_UPF0213"/>
    <property type="match status" value="1"/>
</dbReference>
<dbReference type="InterPro" id="IPR035901">
    <property type="entry name" value="GIY-YIG_endonuc_sf"/>
</dbReference>
<dbReference type="PROSITE" id="PS50164">
    <property type="entry name" value="GIY_YIG"/>
    <property type="match status" value="1"/>
</dbReference>